<proteinExistence type="inferred from homology"/>
<dbReference type="Gene3D" id="1.10.287.3490">
    <property type="match status" value="1"/>
</dbReference>
<comment type="function">
    <text evidence="4">Component of the Mediator complex, a coactivator involved in the regulated transcription of nearly all RNA polymerase II-dependent genes. Mediator functions as a bridge to convey information from gene-specific regulatory proteins to the basal RNA polymerase II transcription machinery. Mediator is recruited to promoters by direct interactions with regulatory proteins and serves as a scaffold for the assembly of a functional pre-initiation complex with RNA polymerase II and the general transcription factors.</text>
</comment>
<comment type="subunit">
    <text evidence="4">Component of the Mediator complex.</text>
</comment>
<dbReference type="Pfam" id="PF10280">
    <property type="entry name" value="Med11"/>
    <property type="match status" value="1"/>
</dbReference>
<comment type="subcellular location">
    <subcellularLocation>
        <location evidence="1 4">Nucleus</location>
    </subcellularLocation>
</comment>
<organism evidence="5 6">
    <name type="scientific">Neolecta irregularis (strain DAH-3)</name>
    <dbReference type="NCBI Taxonomy" id="1198029"/>
    <lineage>
        <taxon>Eukaryota</taxon>
        <taxon>Fungi</taxon>
        <taxon>Dikarya</taxon>
        <taxon>Ascomycota</taxon>
        <taxon>Taphrinomycotina</taxon>
        <taxon>Neolectales</taxon>
        <taxon>Neolectaceae</taxon>
        <taxon>Neolecta</taxon>
    </lineage>
</organism>
<dbReference type="InterPro" id="IPR019404">
    <property type="entry name" value="Mediator_Med11"/>
</dbReference>
<gene>
    <name evidence="4" type="primary">MED11</name>
    <name evidence="5" type="ORF">NEOLI_003670</name>
</gene>
<evidence type="ECO:0000256" key="2">
    <source>
        <dbReference type="ARBA" id="ARBA00008186"/>
    </source>
</evidence>
<accession>A0A1U7LPD1</accession>
<dbReference type="OrthoDB" id="5418434at2759"/>
<dbReference type="GO" id="GO:0003712">
    <property type="term" value="F:transcription coregulator activity"/>
    <property type="evidence" value="ECO:0007669"/>
    <property type="project" value="InterPro"/>
</dbReference>
<name>A0A1U7LPD1_NEOID</name>
<evidence type="ECO:0000313" key="6">
    <source>
        <dbReference type="Proteomes" id="UP000186594"/>
    </source>
</evidence>
<evidence type="ECO:0000256" key="4">
    <source>
        <dbReference type="RuleBase" id="RU364147"/>
    </source>
</evidence>
<dbReference type="Proteomes" id="UP000186594">
    <property type="component" value="Unassembled WGS sequence"/>
</dbReference>
<keyword evidence="3 4" id="KW-0539">Nucleus</keyword>
<evidence type="ECO:0000313" key="5">
    <source>
        <dbReference type="EMBL" id="OLL24402.1"/>
    </source>
</evidence>
<reference evidence="5 6" key="1">
    <citation type="submission" date="2016-04" db="EMBL/GenBank/DDBJ databases">
        <title>Evolutionary innovation and constraint leading to complex multicellularity in the Ascomycota.</title>
        <authorList>
            <person name="Cisse O."/>
            <person name="Nguyen A."/>
            <person name="Hewitt D.A."/>
            <person name="Jedd G."/>
            <person name="Stajich J.E."/>
        </authorList>
    </citation>
    <scope>NUCLEOTIDE SEQUENCE [LARGE SCALE GENOMIC DNA]</scope>
    <source>
        <strain evidence="5 6">DAH-3</strain>
    </source>
</reference>
<dbReference type="AlphaFoldDB" id="A0A1U7LPD1"/>
<evidence type="ECO:0000256" key="3">
    <source>
        <dbReference type="ARBA" id="ARBA00023242"/>
    </source>
</evidence>
<comment type="similarity">
    <text evidence="2 4">Belongs to the Mediator complex subunit 11 family.</text>
</comment>
<comment type="caution">
    <text evidence="5">The sequence shown here is derived from an EMBL/GenBank/DDBJ whole genome shotgun (WGS) entry which is preliminary data.</text>
</comment>
<protein>
    <recommendedName>
        <fullName evidence="4">Mediator of RNA polymerase II transcription subunit 11</fullName>
    </recommendedName>
    <alternativeName>
        <fullName evidence="4">Mediator complex subunit 11</fullName>
    </alternativeName>
</protein>
<evidence type="ECO:0000256" key="1">
    <source>
        <dbReference type="ARBA" id="ARBA00004123"/>
    </source>
</evidence>
<keyword evidence="4" id="KW-0010">Activator</keyword>
<dbReference type="GO" id="GO:0016592">
    <property type="term" value="C:mediator complex"/>
    <property type="evidence" value="ECO:0007669"/>
    <property type="project" value="InterPro"/>
</dbReference>
<dbReference type="GO" id="GO:0006357">
    <property type="term" value="P:regulation of transcription by RNA polymerase II"/>
    <property type="evidence" value="ECO:0007669"/>
    <property type="project" value="InterPro"/>
</dbReference>
<keyword evidence="4" id="KW-0804">Transcription</keyword>
<sequence length="162" mass="18809">MDHDEPLIEISTSEEAENDEIEIDFPKPDNIEQIKLVMEIEKVPSKCKNERANELEKIPELLNYASLAIQMLQSKQLANETTELRKSKFEQHSESYMNLLEDISVGLSQQIINLQKSKIQPRPITKIPIDPYVKIQQRYWEEAKNLIVKFKEKNANQNVASS</sequence>
<dbReference type="EMBL" id="LXFE01000833">
    <property type="protein sequence ID" value="OLL24402.1"/>
    <property type="molecule type" value="Genomic_DNA"/>
</dbReference>
<keyword evidence="6" id="KW-1185">Reference proteome</keyword>
<keyword evidence="4" id="KW-0805">Transcription regulation</keyword>